<accession>A0A317PPN8</accession>
<comment type="caution">
    <text evidence="1">The sequence shown here is derived from an EMBL/GenBank/DDBJ whole genome shotgun (WGS) entry which is preliminary data.</text>
</comment>
<gene>
    <name evidence="1" type="ORF">DFR52_101162</name>
</gene>
<dbReference type="Proteomes" id="UP000246352">
    <property type="component" value="Unassembled WGS sequence"/>
</dbReference>
<reference evidence="1 2" key="1">
    <citation type="submission" date="2018-05" db="EMBL/GenBank/DDBJ databases">
        <title>Genomic Encyclopedia of Type Strains, Phase IV (KMG-IV): sequencing the most valuable type-strain genomes for metagenomic binning, comparative biology and taxonomic classification.</title>
        <authorList>
            <person name="Goeker M."/>
        </authorList>
    </citation>
    <scope>NUCLEOTIDE SEQUENCE [LARGE SCALE GENOMIC DNA]</scope>
    <source>
        <strain evidence="1 2">DSM 16791</strain>
    </source>
</reference>
<dbReference type="EMBL" id="QGTR01000001">
    <property type="protein sequence ID" value="PWW03481.1"/>
    <property type="molecule type" value="Genomic_DNA"/>
</dbReference>
<name>A0A317PPN8_9HYPH</name>
<organism evidence="1 2">
    <name type="scientific">Hoeflea marina</name>
    <dbReference type="NCBI Taxonomy" id="274592"/>
    <lineage>
        <taxon>Bacteria</taxon>
        <taxon>Pseudomonadati</taxon>
        <taxon>Pseudomonadota</taxon>
        <taxon>Alphaproteobacteria</taxon>
        <taxon>Hyphomicrobiales</taxon>
        <taxon>Rhizobiaceae</taxon>
        <taxon>Hoeflea</taxon>
    </lineage>
</organism>
<dbReference type="AlphaFoldDB" id="A0A317PPN8"/>
<keyword evidence="2" id="KW-1185">Reference proteome</keyword>
<protein>
    <submittedName>
        <fullName evidence="1">Uncharacterized protein</fullName>
    </submittedName>
</protein>
<dbReference type="RefSeq" id="WP_146215514.1">
    <property type="nucleotide sequence ID" value="NZ_QGTR01000001.1"/>
</dbReference>
<evidence type="ECO:0000313" key="1">
    <source>
        <dbReference type="EMBL" id="PWW03481.1"/>
    </source>
</evidence>
<proteinExistence type="predicted"/>
<evidence type="ECO:0000313" key="2">
    <source>
        <dbReference type="Proteomes" id="UP000246352"/>
    </source>
</evidence>
<sequence>MRAVSAISGGVIRACLGVGLVGLASLAAVTGAGADPLPKSVEEFMQVYRQFLVITGAGASAPYQMVVPACDRCVPVVVNCTAPISAPAGLAGRRAIVDEYTEAWVRRFGGVPVAAMQDGGLDEVTRIIERRGFDCIAAGNSPLG</sequence>